<dbReference type="RefSeq" id="WP_006904450.1">
    <property type="nucleotide sequence ID" value="NZ_JH976535.1"/>
</dbReference>
<dbReference type="PANTHER" id="PTHR43758:SF2">
    <property type="entry name" value="OXIDIZED PURINE NUCLEOSIDE TRIPHOSPHATE HYDROLASE"/>
    <property type="match status" value="1"/>
</dbReference>
<dbReference type="PROSITE" id="PS00893">
    <property type="entry name" value="NUDIX_BOX"/>
    <property type="match status" value="1"/>
</dbReference>
<dbReference type="GO" id="GO:0016818">
    <property type="term" value="F:hydrolase activity, acting on acid anhydrides, in phosphorus-containing anhydrides"/>
    <property type="evidence" value="ECO:0007669"/>
    <property type="project" value="TreeGrafter"/>
</dbReference>
<comment type="caution">
    <text evidence="8">The sequence shown here is derived from an EMBL/GenBank/DDBJ whole genome shotgun (WGS) entry which is preliminary data.</text>
</comment>
<protein>
    <submittedName>
        <fullName evidence="8">ADP-ribose pyrophosphatase</fullName>
    </submittedName>
</protein>
<reference evidence="8" key="1">
    <citation type="submission" date="2010-10" db="EMBL/GenBank/DDBJ databases">
        <authorList>
            <consortium name="US DOE Joint Genome Institute (JGI-PGF)"/>
            <person name="Lucas S."/>
            <person name="Copeland A."/>
            <person name="Lapidus A."/>
            <person name="Bruce D."/>
            <person name="Goodwin L."/>
            <person name="Pitluck S."/>
            <person name="Kyrpides N."/>
            <person name="Mavromatis K."/>
            <person name="Detter J.C."/>
            <person name="Han C."/>
            <person name="Land M."/>
            <person name="Hauser L."/>
            <person name="Markowitz V."/>
            <person name="Cheng J.-F."/>
            <person name="Hugenholtz P."/>
            <person name="Woyke T."/>
            <person name="Wu D."/>
            <person name="Pukall R."/>
            <person name="Wahrenburg C."/>
            <person name="Brambilla E."/>
            <person name="Klenk H.-P."/>
            <person name="Eisen J.A."/>
        </authorList>
    </citation>
    <scope>NUCLEOTIDE SEQUENCE [LARGE SCALE GENOMIC DNA]</scope>
    <source>
        <strain evidence="8">DSM 13965</strain>
    </source>
</reference>
<dbReference type="GO" id="GO:0005737">
    <property type="term" value="C:cytoplasm"/>
    <property type="evidence" value="ECO:0007669"/>
    <property type="project" value="TreeGrafter"/>
</dbReference>
<keyword evidence="4 6" id="KW-0378">Hydrolase</keyword>
<dbReference type="Gene3D" id="3.90.79.10">
    <property type="entry name" value="Nucleoside Triphosphate Pyrophosphohydrolase"/>
    <property type="match status" value="1"/>
</dbReference>
<gene>
    <name evidence="8" type="ORF">ThesuDRAFT_02171</name>
</gene>
<dbReference type="EMBL" id="AENY02000003">
    <property type="protein sequence ID" value="EKP94435.1"/>
    <property type="molecule type" value="Genomic_DNA"/>
</dbReference>
<accession>K6NZZ1</accession>
<dbReference type="InterPro" id="IPR015797">
    <property type="entry name" value="NUDIX_hydrolase-like_dom_sf"/>
</dbReference>
<dbReference type="InterPro" id="IPR020476">
    <property type="entry name" value="Nudix_hydrolase"/>
</dbReference>
<keyword evidence="9" id="KW-1185">Reference proteome</keyword>
<reference evidence="8" key="2">
    <citation type="submission" date="2012-10" db="EMBL/GenBank/DDBJ databases">
        <title>Improved high-quality draft of Thermaerobacter subterraneus C21, DSM 13965.</title>
        <authorList>
            <consortium name="DOE Joint Genome Institute"/>
            <person name="Eisen J."/>
            <person name="Huntemann M."/>
            <person name="Wei C.-L."/>
            <person name="Han J."/>
            <person name="Detter J.C."/>
            <person name="Han C."/>
            <person name="Tapia R."/>
            <person name="Chen A."/>
            <person name="Kyrpides N."/>
            <person name="Mavromatis K."/>
            <person name="Markowitz V."/>
            <person name="Szeto E."/>
            <person name="Ivanova N."/>
            <person name="Mikhailova N."/>
            <person name="Ovchinnikova G."/>
            <person name="Pagani I."/>
            <person name="Pati A."/>
            <person name="Goodwin L."/>
            <person name="Nordberg H.P."/>
            <person name="Cantor M.N."/>
            <person name="Hua S.X."/>
            <person name="Woyke T."/>
            <person name="Eisen J."/>
            <person name="Klenk H.-P."/>
        </authorList>
    </citation>
    <scope>NUCLEOTIDE SEQUENCE [LARGE SCALE GENOMIC DNA]</scope>
    <source>
        <strain evidence="8">DSM 13965</strain>
    </source>
</reference>
<feature type="domain" description="Nudix hydrolase" evidence="7">
    <location>
        <begin position="7"/>
        <end position="139"/>
    </location>
</feature>
<proteinExistence type="inferred from homology"/>
<comment type="cofactor">
    <cofactor evidence="1">
        <name>Mg(2+)</name>
        <dbReference type="ChEBI" id="CHEBI:18420"/>
    </cofactor>
</comment>
<name>K6NZZ1_9FIRM</name>
<dbReference type="SUPFAM" id="SSF55811">
    <property type="entry name" value="Nudix"/>
    <property type="match status" value="1"/>
</dbReference>
<keyword evidence="3" id="KW-0479">Metal-binding</keyword>
<dbReference type="OrthoDB" id="9804563at2"/>
<evidence type="ECO:0000256" key="2">
    <source>
        <dbReference type="ARBA" id="ARBA00005582"/>
    </source>
</evidence>
<dbReference type="InterPro" id="IPR000086">
    <property type="entry name" value="NUDIX_hydrolase_dom"/>
</dbReference>
<evidence type="ECO:0000256" key="6">
    <source>
        <dbReference type="RuleBase" id="RU003476"/>
    </source>
</evidence>
<dbReference type="PROSITE" id="PS51462">
    <property type="entry name" value="NUDIX"/>
    <property type="match status" value="1"/>
</dbReference>
<dbReference type="GO" id="GO:0046872">
    <property type="term" value="F:metal ion binding"/>
    <property type="evidence" value="ECO:0007669"/>
    <property type="project" value="UniProtKB-KW"/>
</dbReference>
<dbReference type="HOGENOM" id="CLU_037162_27_0_9"/>
<comment type="similarity">
    <text evidence="2 6">Belongs to the Nudix hydrolase family.</text>
</comment>
<keyword evidence="5" id="KW-0460">Magnesium</keyword>
<dbReference type="Pfam" id="PF00293">
    <property type="entry name" value="NUDIX"/>
    <property type="match status" value="1"/>
</dbReference>
<organism evidence="8 9">
    <name type="scientific">Thermaerobacter subterraneus DSM 13965</name>
    <dbReference type="NCBI Taxonomy" id="867903"/>
    <lineage>
        <taxon>Bacteria</taxon>
        <taxon>Bacillati</taxon>
        <taxon>Bacillota</taxon>
        <taxon>Clostridia</taxon>
        <taxon>Eubacteriales</taxon>
        <taxon>Clostridiales Family XVII. Incertae Sedis</taxon>
        <taxon>Thermaerobacter</taxon>
    </lineage>
</organism>
<dbReference type="Proteomes" id="UP000005710">
    <property type="component" value="Unassembled WGS sequence"/>
</dbReference>
<evidence type="ECO:0000256" key="4">
    <source>
        <dbReference type="ARBA" id="ARBA00022801"/>
    </source>
</evidence>
<evidence type="ECO:0000256" key="1">
    <source>
        <dbReference type="ARBA" id="ARBA00001946"/>
    </source>
</evidence>
<dbReference type="InterPro" id="IPR020084">
    <property type="entry name" value="NUDIX_hydrolase_CS"/>
</dbReference>
<dbReference type="STRING" id="867903.ThesuDRAFT_02171"/>
<dbReference type="eggNOG" id="COG1051">
    <property type="taxonomic scope" value="Bacteria"/>
</dbReference>
<evidence type="ECO:0000313" key="8">
    <source>
        <dbReference type="EMBL" id="EKP94435.1"/>
    </source>
</evidence>
<evidence type="ECO:0000259" key="7">
    <source>
        <dbReference type="PROSITE" id="PS51462"/>
    </source>
</evidence>
<sequence length="185" mass="20747">MTTTAPKPRHVFEVFTLGFLVREGQVLLLERRKPPNAGRWNAPGGKLEAGEDPIQGVVREFAEETGLVLQDPVLRAILCFHELDGRWRPQMIYTFLAHAATGELLASDEGRLAWWPVEQVLRDPRVVGNIPLFLPRMLEPEPPFVFIAAYRDEWLEGYRIAPLLSAPVPISPTAGRPGPQRVEPA</sequence>
<evidence type="ECO:0000313" key="9">
    <source>
        <dbReference type="Proteomes" id="UP000005710"/>
    </source>
</evidence>
<dbReference type="AlphaFoldDB" id="K6NZZ1"/>
<dbReference type="PRINTS" id="PR00502">
    <property type="entry name" value="NUDIXFAMILY"/>
</dbReference>
<evidence type="ECO:0000256" key="3">
    <source>
        <dbReference type="ARBA" id="ARBA00022723"/>
    </source>
</evidence>
<evidence type="ECO:0000256" key="5">
    <source>
        <dbReference type="ARBA" id="ARBA00022842"/>
    </source>
</evidence>
<dbReference type="PANTHER" id="PTHR43758">
    <property type="entry name" value="7,8-DIHYDRO-8-OXOGUANINE TRIPHOSPHATASE"/>
    <property type="match status" value="1"/>
</dbReference>
<dbReference type="CDD" id="cd18886">
    <property type="entry name" value="NUDIX_MutT_Nudt1"/>
    <property type="match status" value="1"/>
</dbReference>